<evidence type="ECO:0000256" key="1">
    <source>
        <dbReference type="SAM" id="MobiDB-lite"/>
    </source>
</evidence>
<keyword evidence="3" id="KW-1185">Reference proteome</keyword>
<proteinExistence type="predicted"/>
<dbReference type="OrthoDB" id="2748701at2759"/>
<reference evidence="2 3" key="1">
    <citation type="submission" date="2014-04" db="EMBL/GenBank/DDBJ databases">
        <authorList>
            <consortium name="DOE Joint Genome Institute"/>
            <person name="Kuo A."/>
            <person name="Kohler A."/>
            <person name="Nagy L.G."/>
            <person name="Floudas D."/>
            <person name="Copeland A."/>
            <person name="Barry K.W."/>
            <person name="Cichocki N."/>
            <person name="Veneault-Fourrey C."/>
            <person name="LaButti K."/>
            <person name="Lindquist E.A."/>
            <person name="Lipzen A."/>
            <person name="Lundell T."/>
            <person name="Morin E."/>
            <person name="Murat C."/>
            <person name="Sun H."/>
            <person name="Tunlid A."/>
            <person name="Henrissat B."/>
            <person name="Grigoriev I.V."/>
            <person name="Hibbett D.S."/>
            <person name="Martin F."/>
            <person name="Nordberg H.P."/>
            <person name="Cantor M.N."/>
            <person name="Hua S.X."/>
        </authorList>
    </citation>
    <scope>NUCLEOTIDE SEQUENCE [LARGE SCALE GENOMIC DNA]</scope>
    <source>
        <strain evidence="2 3">LaAM-08-1</strain>
    </source>
</reference>
<organism evidence="2 3">
    <name type="scientific">Laccaria amethystina LaAM-08-1</name>
    <dbReference type="NCBI Taxonomy" id="1095629"/>
    <lineage>
        <taxon>Eukaryota</taxon>
        <taxon>Fungi</taxon>
        <taxon>Dikarya</taxon>
        <taxon>Basidiomycota</taxon>
        <taxon>Agaricomycotina</taxon>
        <taxon>Agaricomycetes</taxon>
        <taxon>Agaricomycetidae</taxon>
        <taxon>Agaricales</taxon>
        <taxon>Agaricineae</taxon>
        <taxon>Hydnangiaceae</taxon>
        <taxon>Laccaria</taxon>
    </lineage>
</organism>
<dbReference type="AlphaFoldDB" id="A0A0C9XPS6"/>
<name>A0A0C9XPS6_9AGAR</name>
<feature type="compositionally biased region" description="Basic and acidic residues" evidence="1">
    <location>
        <begin position="129"/>
        <end position="140"/>
    </location>
</feature>
<evidence type="ECO:0000313" key="3">
    <source>
        <dbReference type="Proteomes" id="UP000054477"/>
    </source>
</evidence>
<feature type="compositionally biased region" description="Polar residues" evidence="1">
    <location>
        <begin position="106"/>
        <end position="115"/>
    </location>
</feature>
<reference evidence="3" key="2">
    <citation type="submission" date="2015-01" db="EMBL/GenBank/DDBJ databases">
        <title>Evolutionary Origins and Diversification of the Mycorrhizal Mutualists.</title>
        <authorList>
            <consortium name="DOE Joint Genome Institute"/>
            <consortium name="Mycorrhizal Genomics Consortium"/>
            <person name="Kohler A."/>
            <person name="Kuo A."/>
            <person name="Nagy L.G."/>
            <person name="Floudas D."/>
            <person name="Copeland A."/>
            <person name="Barry K.W."/>
            <person name="Cichocki N."/>
            <person name="Veneault-Fourrey C."/>
            <person name="LaButti K."/>
            <person name="Lindquist E.A."/>
            <person name="Lipzen A."/>
            <person name="Lundell T."/>
            <person name="Morin E."/>
            <person name="Murat C."/>
            <person name="Riley R."/>
            <person name="Ohm R."/>
            <person name="Sun H."/>
            <person name="Tunlid A."/>
            <person name="Henrissat B."/>
            <person name="Grigoriev I.V."/>
            <person name="Hibbett D.S."/>
            <person name="Martin F."/>
        </authorList>
    </citation>
    <scope>NUCLEOTIDE SEQUENCE [LARGE SCALE GENOMIC DNA]</scope>
    <source>
        <strain evidence="3">LaAM-08-1</strain>
    </source>
</reference>
<feature type="region of interest" description="Disordered" evidence="1">
    <location>
        <begin position="93"/>
        <end position="152"/>
    </location>
</feature>
<dbReference type="EMBL" id="KN838643">
    <property type="protein sequence ID" value="KIJ99636.1"/>
    <property type="molecule type" value="Genomic_DNA"/>
</dbReference>
<gene>
    <name evidence="2" type="ORF">K443DRAFT_623406</name>
</gene>
<protein>
    <submittedName>
        <fullName evidence="2">Uncharacterized protein</fullName>
    </submittedName>
</protein>
<feature type="compositionally biased region" description="Acidic residues" evidence="1">
    <location>
        <begin position="93"/>
        <end position="103"/>
    </location>
</feature>
<sequence>MVEECPSEIWEIIFSMACRDDGNTAIALSQVSRLINTCSKPYRYQSIALTNGNQITAFESTISSLPPESRRIRNLFVHCPDPLSYIYTADTYAEDPDDTDEDESQNRSSQSGSEDLNWEESTSEACTDPDQRETESESNRSDSSVYESDSDSFCGLTAEEEAELAQEAEDLASMPYSTLQVRSLGNLDWLEVSLSSLDRFQYAILAALRRILEAAAQSLENLTIHWLMYEHCLLEVMLPELPVLQDLSIFRKVPFDRSSASKKLLWSGPPTVFPSLRRLQIEGYLEEPESSLMEMAPSLMSYKYLSQEMLPFLPTTLTKILLHAPSAMYLSSSTLKKEIFGENYMEGVGEYARFVVVPYPENYEVWRKDWLARINNEGHDAVSCRPERDS</sequence>
<evidence type="ECO:0000313" key="2">
    <source>
        <dbReference type="EMBL" id="KIJ99636.1"/>
    </source>
</evidence>
<dbReference type="Proteomes" id="UP000054477">
    <property type="component" value="Unassembled WGS sequence"/>
</dbReference>
<accession>A0A0C9XPS6</accession>
<dbReference type="HOGENOM" id="CLU_664050_0_0_1"/>